<dbReference type="CDD" id="cd00739">
    <property type="entry name" value="DHPS"/>
    <property type="match status" value="1"/>
</dbReference>
<dbReference type="RefSeq" id="WP_078932976.1">
    <property type="nucleotide sequence ID" value="NZ_FUWG01000007.1"/>
</dbReference>
<dbReference type="PROSITE" id="PS00793">
    <property type="entry name" value="DHPS_2"/>
    <property type="match status" value="1"/>
</dbReference>
<evidence type="ECO:0000256" key="7">
    <source>
        <dbReference type="ARBA" id="ARBA00022842"/>
    </source>
</evidence>
<dbReference type="PANTHER" id="PTHR20941">
    <property type="entry name" value="FOLATE SYNTHESIS PROTEINS"/>
    <property type="match status" value="1"/>
</dbReference>
<dbReference type="Pfam" id="PF00809">
    <property type="entry name" value="Pterin_bind"/>
    <property type="match status" value="1"/>
</dbReference>
<gene>
    <name evidence="10" type="ORF">SAMN02745149_01057</name>
</gene>
<dbReference type="SUPFAM" id="SSF51717">
    <property type="entry name" value="Dihydropteroate synthetase-like"/>
    <property type="match status" value="1"/>
</dbReference>
<keyword evidence="5" id="KW-0808">Transferase</keyword>
<evidence type="ECO:0000256" key="4">
    <source>
        <dbReference type="ARBA" id="ARBA00012458"/>
    </source>
</evidence>
<dbReference type="Gene3D" id="3.20.20.20">
    <property type="entry name" value="Dihydropteroate synthase-like"/>
    <property type="match status" value="1"/>
</dbReference>
<feature type="domain" description="Pterin-binding" evidence="9">
    <location>
        <begin position="17"/>
        <end position="265"/>
    </location>
</feature>
<evidence type="ECO:0000256" key="2">
    <source>
        <dbReference type="ARBA" id="ARBA00001946"/>
    </source>
</evidence>
<keyword evidence="6" id="KW-0479">Metal-binding</keyword>
<evidence type="ECO:0000313" key="11">
    <source>
        <dbReference type="Proteomes" id="UP000190423"/>
    </source>
</evidence>
<keyword evidence="7" id="KW-0460">Magnesium</keyword>
<evidence type="ECO:0000256" key="3">
    <source>
        <dbReference type="ARBA" id="ARBA00004763"/>
    </source>
</evidence>
<name>A0A1T4K9N7_TREPO</name>
<evidence type="ECO:0000256" key="1">
    <source>
        <dbReference type="ARBA" id="ARBA00000012"/>
    </source>
</evidence>
<dbReference type="GO" id="GO:0046654">
    <property type="term" value="P:tetrahydrofolate biosynthetic process"/>
    <property type="evidence" value="ECO:0007669"/>
    <property type="project" value="TreeGrafter"/>
</dbReference>
<dbReference type="EC" id="2.5.1.15" evidence="4"/>
<comment type="cofactor">
    <cofactor evidence="2">
        <name>Mg(2+)</name>
        <dbReference type="ChEBI" id="CHEBI:18420"/>
    </cofactor>
</comment>
<evidence type="ECO:0000256" key="8">
    <source>
        <dbReference type="ARBA" id="ARBA00022909"/>
    </source>
</evidence>
<evidence type="ECO:0000256" key="6">
    <source>
        <dbReference type="ARBA" id="ARBA00022723"/>
    </source>
</evidence>
<dbReference type="AlphaFoldDB" id="A0A1T4K9N7"/>
<dbReference type="GeneID" id="78316356"/>
<organism evidence="10 11">
    <name type="scientific">Treponema porcinum</name>
    <dbReference type="NCBI Taxonomy" id="261392"/>
    <lineage>
        <taxon>Bacteria</taxon>
        <taxon>Pseudomonadati</taxon>
        <taxon>Spirochaetota</taxon>
        <taxon>Spirochaetia</taxon>
        <taxon>Spirochaetales</taxon>
        <taxon>Treponemataceae</taxon>
        <taxon>Treponema</taxon>
    </lineage>
</organism>
<sequence>MKKLFLADRVIETSRPAFVMGVVNATPDSFWKESRGGAENALRLIDEGADILDIGGESSRPGSEYVSEEEELRRIIPVIEAVRRRSSIPVSVDTRKKNVMKAAFEAGADILNDISALEDDDELAPFAASVAIPVILMHKRGIPVTMQNDTSYSDVFREVSDYLESRADYAVRSGISSEKIIVDPGIGFGKDLNANVTLIRRCGELCGKKYTVLMALSRKTCIGQMTGRDVEDRLFGTLAADIISVINGAQIVRVHDVKETVDTLSVLSYTI</sequence>
<dbReference type="Proteomes" id="UP000190423">
    <property type="component" value="Unassembled WGS sequence"/>
</dbReference>
<dbReference type="NCBIfam" id="TIGR01496">
    <property type="entry name" value="DHPS"/>
    <property type="match status" value="1"/>
</dbReference>
<dbReference type="InterPro" id="IPR000489">
    <property type="entry name" value="Pterin-binding_dom"/>
</dbReference>
<dbReference type="EMBL" id="FUWG01000007">
    <property type="protein sequence ID" value="SJZ39025.1"/>
    <property type="molecule type" value="Genomic_DNA"/>
</dbReference>
<dbReference type="OrthoDB" id="9811744at2"/>
<dbReference type="GO" id="GO:0004156">
    <property type="term" value="F:dihydropteroate synthase activity"/>
    <property type="evidence" value="ECO:0007669"/>
    <property type="project" value="UniProtKB-EC"/>
</dbReference>
<proteinExistence type="predicted"/>
<dbReference type="PROSITE" id="PS50972">
    <property type="entry name" value="PTERIN_BINDING"/>
    <property type="match status" value="1"/>
</dbReference>
<protein>
    <recommendedName>
        <fullName evidence="4">dihydropteroate synthase</fullName>
        <ecNumber evidence="4">2.5.1.15</ecNumber>
    </recommendedName>
</protein>
<dbReference type="InterPro" id="IPR045031">
    <property type="entry name" value="DHP_synth-like"/>
</dbReference>
<dbReference type="PANTHER" id="PTHR20941:SF1">
    <property type="entry name" value="FOLIC ACID SYNTHESIS PROTEIN FOL1"/>
    <property type="match status" value="1"/>
</dbReference>
<evidence type="ECO:0000256" key="5">
    <source>
        <dbReference type="ARBA" id="ARBA00022679"/>
    </source>
</evidence>
<dbReference type="InterPro" id="IPR011005">
    <property type="entry name" value="Dihydropteroate_synth-like_sf"/>
</dbReference>
<reference evidence="10 11" key="1">
    <citation type="submission" date="2017-02" db="EMBL/GenBank/DDBJ databases">
        <authorList>
            <person name="Peterson S.W."/>
        </authorList>
    </citation>
    <scope>NUCLEOTIDE SEQUENCE [LARGE SCALE GENOMIC DNA]</scope>
    <source>
        <strain evidence="10 11">ATCC BAA-908</strain>
    </source>
</reference>
<dbReference type="GO" id="GO:0046872">
    <property type="term" value="F:metal ion binding"/>
    <property type="evidence" value="ECO:0007669"/>
    <property type="project" value="UniProtKB-KW"/>
</dbReference>
<dbReference type="InterPro" id="IPR006390">
    <property type="entry name" value="DHP_synth_dom"/>
</dbReference>
<comment type="catalytic activity">
    <reaction evidence="1">
        <text>(7,8-dihydropterin-6-yl)methyl diphosphate + 4-aminobenzoate = 7,8-dihydropteroate + diphosphate</text>
        <dbReference type="Rhea" id="RHEA:19949"/>
        <dbReference type="ChEBI" id="CHEBI:17836"/>
        <dbReference type="ChEBI" id="CHEBI:17839"/>
        <dbReference type="ChEBI" id="CHEBI:33019"/>
        <dbReference type="ChEBI" id="CHEBI:72950"/>
        <dbReference type="EC" id="2.5.1.15"/>
    </reaction>
</comment>
<evidence type="ECO:0000313" key="10">
    <source>
        <dbReference type="EMBL" id="SJZ39025.1"/>
    </source>
</evidence>
<evidence type="ECO:0000259" key="9">
    <source>
        <dbReference type="PROSITE" id="PS50972"/>
    </source>
</evidence>
<keyword evidence="8" id="KW-0289">Folate biosynthesis</keyword>
<comment type="pathway">
    <text evidence="3">Cofactor biosynthesis; tetrahydrofolate biosynthesis; 7,8-dihydrofolate from 2-amino-4-hydroxy-6-hydroxymethyl-7,8-dihydropteridine diphosphate and 4-aminobenzoate: step 1/2.</text>
</comment>
<dbReference type="GO" id="GO:0046656">
    <property type="term" value="P:folic acid biosynthetic process"/>
    <property type="evidence" value="ECO:0007669"/>
    <property type="project" value="UniProtKB-KW"/>
</dbReference>
<dbReference type="STRING" id="261392.SAMN02745149_01057"/>
<accession>A0A1T4K9N7</accession>
<keyword evidence="11" id="KW-1185">Reference proteome</keyword>